<sequence>MQRSSVDSITVDHDDLPTGDEYPATVAATPAQDPAMRTLAQPPS</sequence>
<proteinExistence type="predicted"/>
<organism evidence="2 3">
    <name type="scientific">Conexibacter stalactiti</name>
    <dbReference type="NCBI Taxonomy" id="1940611"/>
    <lineage>
        <taxon>Bacteria</taxon>
        <taxon>Bacillati</taxon>
        <taxon>Actinomycetota</taxon>
        <taxon>Thermoleophilia</taxon>
        <taxon>Solirubrobacterales</taxon>
        <taxon>Conexibacteraceae</taxon>
        <taxon>Conexibacter</taxon>
    </lineage>
</organism>
<dbReference type="Proteomes" id="UP001284601">
    <property type="component" value="Unassembled WGS sequence"/>
</dbReference>
<dbReference type="RefSeq" id="WP_318597458.1">
    <property type="nucleotide sequence ID" value="NZ_JAWSTH010000027.1"/>
</dbReference>
<accession>A0ABU4HPC8</accession>
<name>A0ABU4HPC8_9ACTN</name>
<comment type="caution">
    <text evidence="2">The sequence shown here is derived from an EMBL/GenBank/DDBJ whole genome shotgun (WGS) entry which is preliminary data.</text>
</comment>
<keyword evidence="3" id="KW-1185">Reference proteome</keyword>
<reference evidence="2 3" key="2">
    <citation type="submission" date="2023-10" db="EMBL/GenBank/DDBJ databases">
        <authorList>
            <person name="Han X.F."/>
        </authorList>
    </citation>
    <scope>NUCLEOTIDE SEQUENCE [LARGE SCALE GENOMIC DNA]</scope>
    <source>
        <strain evidence="2 3">KCTC 39840</strain>
    </source>
</reference>
<dbReference type="EMBL" id="JAWSTH010000027">
    <property type="protein sequence ID" value="MDW5595122.1"/>
    <property type="molecule type" value="Genomic_DNA"/>
</dbReference>
<gene>
    <name evidence="2" type="ORF">R7226_12290</name>
</gene>
<evidence type="ECO:0000313" key="3">
    <source>
        <dbReference type="Proteomes" id="UP001284601"/>
    </source>
</evidence>
<protein>
    <submittedName>
        <fullName evidence="2">Uncharacterized protein</fullName>
    </submittedName>
</protein>
<evidence type="ECO:0000313" key="2">
    <source>
        <dbReference type="EMBL" id="MDW5595122.1"/>
    </source>
</evidence>
<feature type="region of interest" description="Disordered" evidence="1">
    <location>
        <begin position="1"/>
        <end position="44"/>
    </location>
</feature>
<reference evidence="3" key="1">
    <citation type="submission" date="2023-07" db="EMBL/GenBank/DDBJ databases">
        <title>Conexibacter stalactiti sp. nov., isolated from stalactites in a lava cave and emended description of the genus Conexibacter.</title>
        <authorList>
            <person name="Lee S.D."/>
        </authorList>
    </citation>
    <scope>NUCLEOTIDE SEQUENCE [LARGE SCALE GENOMIC DNA]</scope>
    <source>
        <strain evidence="3">KCTC 39840</strain>
    </source>
</reference>
<evidence type="ECO:0000256" key="1">
    <source>
        <dbReference type="SAM" id="MobiDB-lite"/>
    </source>
</evidence>